<dbReference type="PANTHER" id="PTHR30055">
    <property type="entry name" value="HTH-TYPE TRANSCRIPTIONAL REGULATOR RUTR"/>
    <property type="match status" value="1"/>
</dbReference>
<evidence type="ECO:0000259" key="5">
    <source>
        <dbReference type="PROSITE" id="PS50977"/>
    </source>
</evidence>
<dbReference type="PROSITE" id="PS50977">
    <property type="entry name" value="HTH_TETR_2"/>
    <property type="match status" value="1"/>
</dbReference>
<evidence type="ECO:0000313" key="6">
    <source>
        <dbReference type="EMBL" id="MDH6218919.1"/>
    </source>
</evidence>
<dbReference type="InterPro" id="IPR001647">
    <property type="entry name" value="HTH_TetR"/>
</dbReference>
<organism evidence="6 7">
    <name type="scientific">Streptomyces pseudovenezuelae</name>
    <dbReference type="NCBI Taxonomy" id="67350"/>
    <lineage>
        <taxon>Bacteria</taxon>
        <taxon>Bacillati</taxon>
        <taxon>Actinomycetota</taxon>
        <taxon>Actinomycetes</taxon>
        <taxon>Kitasatosporales</taxon>
        <taxon>Streptomycetaceae</taxon>
        <taxon>Streptomyces</taxon>
        <taxon>Streptomyces aurantiacus group</taxon>
    </lineage>
</organism>
<dbReference type="InterPro" id="IPR050109">
    <property type="entry name" value="HTH-type_TetR-like_transc_reg"/>
</dbReference>
<dbReference type="RefSeq" id="WP_280879767.1">
    <property type="nucleotide sequence ID" value="NZ_JARXVH010000011.1"/>
</dbReference>
<dbReference type="InterPro" id="IPR009057">
    <property type="entry name" value="Homeodomain-like_sf"/>
</dbReference>
<dbReference type="Pfam" id="PF00440">
    <property type="entry name" value="TetR_N"/>
    <property type="match status" value="1"/>
</dbReference>
<comment type="caution">
    <text evidence="6">The sequence shown here is derived from an EMBL/GenBank/DDBJ whole genome shotgun (WGS) entry which is preliminary data.</text>
</comment>
<dbReference type="SUPFAM" id="SSF46689">
    <property type="entry name" value="Homeodomain-like"/>
    <property type="match status" value="1"/>
</dbReference>
<dbReference type="PANTHER" id="PTHR30055:SF234">
    <property type="entry name" value="HTH-TYPE TRANSCRIPTIONAL REGULATOR BETI"/>
    <property type="match status" value="1"/>
</dbReference>
<keyword evidence="2 4" id="KW-0238">DNA-binding</keyword>
<name>A0ABT6LRG8_9ACTN</name>
<protein>
    <submittedName>
        <fullName evidence="6">AcrR family transcriptional regulator</fullName>
    </submittedName>
</protein>
<evidence type="ECO:0000256" key="4">
    <source>
        <dbReference type="PROSITE-ProRule" id="PRU00335"/>
    </source>
</evidence>
<dbReference type="Proteomes" id="UP001160499">
    <property type="component" value="Unassembled WGS sequence"/>
</dbReference>
<dbReference type="PRINTS" id="PR00455">
    <property type="entry name" value="HTHTETR"/>
</dbReference>
<dbReference type="InterPro" id="IPR041347">
    <property type="entry name" value="MftR_C"/>
</dbReference>
<gene>
    <name evidence="6" type="ORF">M2283_006253</name>
</gene>
<evidence type="ECO:0000256" key="3">
    <source>
        <dbReference type="ARBA" id="ARBA00023163"/>
    </source>
</evidence>
<keyword evidence="7" id="KW-1185">Reference proteome</keyword>
<dbReference type="EMBL" id="JARXVH010000011">
    <property type="protein sequence ID" value="MDH6218919.1"/>
    <property type="molecule type" value="Genomic_DNA"/>
</dbReference>
<dbReference type="Gene3D" id="1.10.10.60">
    <property type="entry name" value="Homeodomain-like"/>
    <property type="match status" value="1"/>
</dbReference>
<feature type="DNA-binding region" description="H-T-H motif" evidence="4">
    <location>
        <begin position="39"/>
        <end position="58"/>
    </location>
</feature>
<keyword evidence="1" id="KW-0805">Transcription regulation</keyword>
<evidence type="ECO:0000256" key="2">
    <source>
        <dbReference type="ARBA" id="ARBA00023125"/>
    </source>
</evidence>
<accession>A0ABT6LRG8</accession>
<dbReference type="Pfam" id="PF17754">
    <property type="entry name" value="TetR_C_14"/>
    <property type="match status" value="1"/>
</dbReference>
<sequence>MTSSNADPGRRERKKAATRRALSETALQLFLERGFDNITVREIAEAADVSTTTLMNYFPTKEALVFDLDDELERSLVEAVTGRAPDMPVLESLRRYMRERVKRAASGRHADRFMKLVLDTPALSDHWRKIWLRHEQVLAEAVAAELGRPADDMACAALAHLILDAFSLAIQSADPVRMIDTAFDIIEPGWPPTNRAATD</sequence>
<evidence type="ECO:0000313" key="7">
    <source>
        <dbReference type="Proteomes" id="UP001160499"/>
    </source>
</evidence>
<keyword evidence="3" id="KW-0804">Transcription</keyword>
<evidence type="ECO:0000256" key="1">
    <source>
        <dbReference type="ARBA" id="ARBA00023015"/>
    </source>
</evidence>
<dbReference type="Gene3D" id="1.10.357.10">
    <property type="entry name" value="Tetracycline Repressor, domain 2"/>
    <property type="match status" value="1"/>
</dbReference>
<reference evidence="6 7" key="1">
    <citation type="submission" date="2023-04" db="EMBL/GenBank/DDBJ databases">
        <title>Forest soil microbial communities from Buena Vista Peninsula, Colon Province, Panama.</title>
        <authorList>
            <person name="Bouskill N."/>
        </authorList>
    </citation>
    <scope>NUCLEOTIDE SEQUENCE [LARGE SCALE GENOMIC DNA]</scope>
    <source>
        <strain evidence="6 7">GGS1</strain>
    </source>
</reference>
<feature type="domain" description="HTH tetR-type" evidence="5">
    <location>
        <begin position="16"/>
        <end position="76"/>
    </location>
</feature>
<proteinExistence type="predicted"/>